<evidence type="ECO:0000259" key="10">
    <source>
        <dbReference type="Pfam" id="PF06144"/>
    </source>
</evidence>
<evidence type="ECO:0000256" key="5">
    <source>
        <dbReference type="ARBA" id="ARBA00022705"/>
    </source>
</evidence>
<dbReference type="GO" id="GO:0003677">
    <property type="term" value="F:DNA binding"/>
    <property type="evidence" value="ECO:0007669"/>
    <property type="project" value="InterPro"/>
</dbReference>
<evidence type="ECO:0000256" key="8">
    <source>
        <dbReference type="ARBA" id="ARBA00049244"/>
    </source>
</evidence>
<dbReference type="SUPFAM" id="SSF52540">
    <property type="entry name" value="P-loop containing nucleoside triphosphate hydrolases"/>
    <property type="match status" value="1"/>
</dbReference>
<dbReference type="InterPro" id="IPR027417">
    <property type="entry name" value="P-loop_NTPase"/>
</dbReference>
<evidence type="ECO:0000256" key="4">
    <source>
        <dbReference type="ARBA" id="ARBA00022695"/>
    </source>
</evidence>
<feature type="domain" description="DNA polymerase III subunit delta C-terminal" evidence="11">
    <location>
        <begin position="220"/>
        <end position="339"/>
    </location>
</feature>
<dbReference type="GO" id="GO:0003887">
    <property type="term" value="F:DNA-directed DNA polymerase activity"/>
    <property type="evidence" value="ECO:0007669"/>
    <property type="project" value="UniProtKB-UniRule"/>
</dbReference>
<dbReference type="AlphaFoldDB" id="A0A2A4MQ08"/>
<proteinExistence type="inferred from homology"/>
<dbReference type="CDD" id="cd18138">
    <property type="entry name" value="HLD_clamp_pol_III_delta"/>
    <property type="match status" value="1"/>
</dbReference>
<dbReference type="SUPFAM" id="SSF48019">
    <property type="entry name" value="post-AAA+ oligomerization domain-like"/>
    <property type="match status" value="1"/>
</dbReference>
<evidence type="ECO:0000256" key="3">
    <source>
        <dbReference type="ARBA" id="ARBA00022679"/>
    </source>
</evidence>
<dbReference type="GO" id="GO:0009360">
    <property type="term" value="C:DNA polymerase III complex"/>
    <property type="evidence" value="ECO:0007669"/>
    <property type="project" value="UniProtKB-UniRule"/>
</dbReference>
<evidence type="ECO:0000256" key="1">
    <source>
        <dbReference type="ARBA" id="ARBA00012417"/>
    </source>
</evidence>
<gene>
    <name evidence="12" type="ORF">COC19_03525</name>
</gene>
<evidence type="ECO:0000256" key="6">
    <source>
        <dbReference type="ARBA" id="ARBA00022932"/>
    </source>
</evidence>
<dbReference type="InterPro" id="IPR008921">
    <property type="entry name" value="DNA_pol3_clamp-load_cplx_C"/>
</dbReference>
<dbReference type="Gene3D" id="3.40.50.300">
    <property type="entry name" value="P-loop containing nucleotide triphosphate hydrolases"/>
    <property type="match status" value="1"/>
</dbReference>
<dbReference type="Pfam" id="PF06144">
    <property type="entry name" value="DNA_pol3_delta"/>
    <property type="match status" value="1"/>
</dbReference>
<protein>
    <recommendedName>
        <fullName evidence="2 9">DNA polymerase III subunit delta</fullName>
        <ecNumber evidence="1 9">2.7.7.7</ecNumber>
    </recommendedName>
</protein>
<dbReference type="Proteomes" id="UP000218172">
    <property type="component" value="Unassembled WGS sequence"/>
</dbReference>
<reference evidence="13" key="1">
    <citation type="submission" date="2017-08" db="EMBL/GenBank/DDBJ databases">
        <title>A dynamic microbial community with high functional redundancy inhabits the cold, oxic subseafloor aquifer.</title>
        <authorList>
            <person name="Tully B.J."/>
            <person name="Wheat C.G."/>
            <person name="Glazer B.T."/>
            <person name="Huber J.A."/>
        </authorList>
    </citation>
    <scope>NUCLEOTIDE SEQUENCE [LARGE SCALE GENOMIC DNA]</scope>
</reference>
<dbReference type="PANTHER" id="PTHR34388:SF1">
    <property type="entry name" value="DNA POLYMERASE III SUBUNIT DELTA"/>
    <property type="match status" value="1"/>
</dbReference>
<evidence type="ECO:0000256" key="9">
    <source>
        <dbReference type="NCBIfam" id="TIGR01128"/>
    </source>
</evidence>
<keyword evidence="5" id="KW-0235">DNA replication</keyword>
<evidence type="ECO:0000256" key="7">
    <source>
        <dbReference type="ARBA" id="ARBA00034754"/>
    </source>
</evidence>
<comment type="similarity">
    <text evidence="7">Belongs to the DNA polymerase HolA subunit family.</text>
</comment>
<evidence type="ECO:0000256" key="2">
    <source>
        <dbReference type="ARBA" id="ARBA00017703"/>
    </source>
</evidence>
<dbReference type="EC" id="2.7.7.7" evidence="1 9"/>
<evidence type="ECO:0000259" key="11">
    <source>
        <dbReference type="Pfam" id="PF14840"/>
    </source>
</evidence>
<comment type="caution">
    <text evidence="12">The sequence shown here is derived from an EMBL/GenBank/DDBJ whole genome shotgun (WGS) entry which is preliminary data.</text>
</comment>
<keyword evidence="3" id="KW-0808">Transferase</keyword>
<name>A0A2A4MQ08_9GAMM</name>
<keyword evidence="6" id="KW-0239">DNA-directed DNA polymerase</keyword>
<accession>A0A2A4MQ08</accession>
<keyword evidence="4" id="KW-0548">Nucleotidyltransferase</keyword>
<dbReference type="Gene3D" id="1.10.8.60">
    <property type="match status" value="1"/>
</dbReference>
<sequence>MKLKVEQLAAQLNKSLSPLYWICGDETLLCQESADAIRSNCKSQGFSDRQIFTIEKGFNWENFSQATSNLSLFSEKTLFELRLNTAKLEDAGKKAVQRFLDGANPDSIVLITSPKLEASTFKTKWFKSFENVGVVVQIWPINAEQLPQWLKQRLQKNGINADHEAIKILAEKIEGNLLAAMQEIEKLRLLANPENKQTIQLNAKTVMQVVADNSRFNVYQLIDAALLGDAEKSLRILNALKLEGTMPLLLVGAISRELRSLLPMVERVTKGQSINGIMESHRVWFNRKQAVGRALARLKTAQIWQLLKQSKLIDQSVKGLSTANPWDELSSLVLMLCGTKTAIMSDSP</sequence>
<dbReference type="NCBIfam" id="TIGR01128">
    <property type="entry name" value="holA"/>
    <property type="match status" value="1"/>
</dbReference>
<feature type="domain" description="DNA polymerase III delta N-terminal" evidence="10">
    <location>
        <begin position="20"/>
        <end position="136"/>
    </location>
</feature>
<evidence type="ECO:0000313" key="13">
    <source>
        <dbReference type="Proteomes" id="UP000218172"/>
    </source>
</evidence>
<dbReference type="Pfam" id="PF14840">
    <property type="entry name" value="DNA_pol3_delt_C"/>
    <property type="match status" value="1"/>
</dbReference>
<dbReference type="InterPro" id="IPR005790">
    <property type="entry name" value="DNA_polIII_delta"/>
</dbReference>
<organism evidence="12 13">
    <name type="scientific">SAR86 cluster bacterium</name>
    <dbReference type="NCBI Taxonomy" id="2030880"/>
    <lineage>
        <taxon>Bacteria</taxon>
        <taxon>Pseudomonadati</taxon>
        <taxon>Pseudomonadota</taxon>
        <taxon>Gammaproteobacteria</taxon>
        <taxon>SAR86 cluster</taxon>
    </lineage>
</organism>
<dbReference type="EMBL" id="NVQR01000048">
    <property type="protein sequence ID" value="PCH61993.1"/>
    <property type="molecule type" value="Genomic_DNA"/>
</dbReference>
<dbReference type="PANTHER" id="PTHR34388">
    <property type="entry name" value="DNA POLYMERASE III SUBUNIT DELTA"/>
    <property type="match status" value="1"/>
</dbReference>
<dbReference type="InterPro" id="IPR032780">
    <property type="entry name" value="DNA_pol3_delt_C"/>
</dbReference>
<evidence type="ECO:0000313" key="12">
    <source>
        <dbReference type="EMBL" id="PCH61993.1"/>
    </source>
</evidence>
<dbReference type="InterPro" id="IPR010372">
    <property type="entry name" value="DNA_pol3_delta_N"/>
</dbReference>
<comment type="catalytic activity">
    <reaction evidence="8">
        <text>DNA(n) + a 2'-deoxyribonucleoside 5'-triphosphate = DNA(n+1) + diphosphate</text>
        <dbReference type="Rhea" id="RHEA:22508"/>
        <dbReference type="Rhea" id="RHEA-COMP:17339"/>
        <dbReference type="Rhea" id="RHEA-COMP:17340"/>
        <dbReference type="ChEBI" id="CHEBI:33019"/>
        <dbReference type="ChEBI" id="CHEBI:61560"/>
        <dbReference type="ChEBI" id="CHEBI:173112"/>
        <dbReference type="EC" id="2.7.7.7"/>
    </reaction>
</comment>
<dbReference type="GO" id="GO:0006261">
    <property type="term" value="P:DNA-templated DNA replication"/>
    <property type="evidence" value="ECO:0007669"/>
    <property type="project" value="TreeGrafter"/>
</dbReference>
<dbReference type="Gene3D" id="1.20.272.10">
    <property type="match status" value="1"/>
</dbReference>